<feature type="transmembrane region" description="Helical" evidence="2">
    <location>
        <begin position="438"/>
        <end position="461"/>
    </location>
</feature>
<evidence type="ECO:0000313" key="3">
    <source>
        <dbReference type="EMBL" id="GAA2203480.1"/>
    </source>
</evidence>
<dbReference type="Proteomes" id="UP001501391">
    <property type="component" value="Unassembled WGS sequence"/>
</dbReference>
<gene>
    <name evidence="3" type="ORF">GCM10009787_66690</name>
</gene>
<dbReference type="SMART" id="SM00320">
    <property type="entry name" value="WD40"/>
    <property type="match status" value="4"/>
</dbReference>
<dbReference type="InterPro" id="IPR015943">
    <property type="entry name" value="WD40/YVTN_repeat-like_dom_sf"/>
</dbReference>
<dbReference type="EMBL" id="BAAAOQ010000028">
    <property type="protein sequence ID" value="GAA2203480.1"/>
    <property type="molecule type" value="Genomic_DNA"/>
</dbReference>
<proteinExistence type="predicted"/>
<keyword evidence="1" id="KW-0853">WD repeat</keyword>
<dbReference type="InterPro" id="IPR001680">
    <property type="entry name" value="WD40_rpt"/>
</dbReference>
<feature type="transmembrane region" description="Helical" evidence="2">
    <location>
        <begin position="559"/>
        <end position="583"/>
    </location>
</feature>
<dbReference type="Pfam" id="PF00400">
    <property type="entry name" value="WD40"/>
    <property type="match status" value="3"/>
</dbReference>
<keyword evidence="2" id="KW-0472">Membrane</keyword>
<accession>A0ABN3C2V2</accession>
<dbReference type="RefSeq" id="WP_346164110.1">
    <property type="nucleotide sequence ID" value="NZ_BAAAOQ010000028.1"/>
</dbReference>
<name>A0ABN3C2V2_9ACTN</name>
<reference evidence="3 4" key="1">
    <citation type="journal article" date="2019" name="Int. J. Syst. Evol. Microbiol.">
        <title>The Global Catalogue of Microorganisms (GCM) 10K type strain sequencing project: providing services to taxonomists for standard genome sequencing and annotation.</title>
        <authorList>
            <consortium name="The Broad Institute Genomics Platform"/>
            <consortium name="The Broad Institute Genome Sequencing Center for Infectious Disease"/>
            <person name="Wu L."/>
            <person name="Ma J."/>
        </authorList>
    </citation>
    <scope>NUCLEOTIDE SEQUENCE [LARGE SCALE GENOMIC DNA]</scope>
    <source>
        <strain evidence="3 4">JCM 14924</strain>
    </source>
</reference>
<feature type="repeat" description="WD" evidence="1">
    <location>
        <begin position="1077"/>
        <end position="1108"/>
    </location>
</feature>
<feature type="transmembrane region" description="Helical" evidence="2">
    <location>
        <begin position="516"/>
        <end position="539"/>
    </location>
</feature>
<sequence length="1118" mass="119677">MTWSTRRRSRRRLARDVLLLATALACAGLAGWMLVRGDEDAANQIATVGSLFVGFVSLLLALADFFRHEPAAPDPAALADDLAVVVEEQWRDEATARGLRDPRVLPLAWTATDRDVAHLPRTAHARVLRVRLGGRLDGRFEDVIARLADGYRNLPGRRLVAIGEPGSGKSVLAILLTLGLLAGRESGAPVPVLLPASSWDPVREPLDDWIVGTLALPYYSSRPEIPRTLLAHGLLLPVLDGLDEIPESARRSAIRGINAAIGAERPVVVTCRAAEYEDLIRGGAPALREAPVIEVSPVSADDVIAYLRDVDWPPGTDWSPVCARLRSAGGGPVADALSTPLMVTSARLVYQRLRRDPAELLDGSRFDCRFAVEQHLTDRLIDAAYAPGPGPTGSAGRDGPWTAAQARTWLTFLARYLHEHRERDLAWWRMSERLLSPWFPPAIGVLAGLVLGVGALAWIVLTGALGAEARGDFPVIGGFVGGGFALLSVIVWYGVPGNTPGRLSFTVQGSLGRLRRGFRAGVTLTAFAAAPVLLVLAGATALSTPDGPGSFAAVEDYCVMGGVAGCLAVVTGLALAAHDWLNAPPHHAAQVSPGGSIAQDRRSALAGAALAGCVVAATGLLGWYAGVLSGAWLARALNDWVGWPGTPDLALLAGSRWQTVVEPFGGNVFVLTGVTMALPGAVFGLLLLLTRAWPRYVLTRLFLAARGRLPLRLTGFLADARRRGLLRQSGGVHQFRHVRLQETLAGHPMYPTDEPPPAPSRTVRRRLVLTAGAATALTAAVGNGARDGSSQVFPASAPLDTVAFHPAGETRLAIGAEDGTVWVWDYARDPRPRGGRPLRRGEGHEPVYGLAFHPWHPILAVGHNSAVEIWHTRHRRTVRPRGRDGPGTFSSAIVAFSPGGELFAAGKDSELAVWDTAAADGCPASPLTREIGQFSGLVFDPATHEPVTLDSTGRVRRHSVTGKITRLFATAHPRQVDEGFAGLTVDATGDAYAFVREVREYTREIWGFPAGSRRPELWTRDRRTGAWAPARWPWPVSADTVALSPNGRLLALARTDDHETHVWARTPAGALVHLDTLTGHTGPVQGMAFSPAGDLLATACLDGTVRLWRTEPWLRRLS</sequence>
<keyword evidence="2" id="KW-1133">Transmembrane helix</keyword>
<feature type="transmembrane region" description="Helical" evidence="2">
    <location>
        <begin position="604"/>
        <end position="625"/>
    </location>
</feature>
<dbReference type="Gene3D" id="3.40.50.300">
    <property type="entry name" value="P-loop containing nucleotide triphosphate hydrolases"/>
    <property type="match status" value="1"/>
</dbReference>
<evidence type="ECO:0000256" key="1">
    <source>
        <dbReference type="PROSITE-ProRule" id="PRU00221"/>
    </source>
</evidence>
<protein>
    <recommendedName>
        <fullName evidence="5">NACHT domain-containing protein</fullName>
    </recommendedName>
</protein>
<dbReference type="InterPro" id="IPR027417">
    <property type="entry name" value="P-loop_NTPase"/>
</dbReference>
<feature type="transmembrane region" description="Helical" evidence="2">
    <location>
        <begin position="668"/>
        <end position="690"/>
    </location>
</feature>
<evidence type="ECO:0008006" key="5">
    <source>
        <dbReference type="Google" id="ProtNLM"/>
    </source>
</evidence>
<dbReference type="PROSITE" id="PS50082">
    <property type="entry name" value="WD_REPEATS_2"/>
    <property type="match status" value="1"/>
</dbReference>
<keyword evidence="2" id="KW-0812">Transmembrane</keyword>
<dbReference type="PANTHER" id="PTHR19879:SF9">
    <property type="entry name" value="TRANSCRIPTION INITIATION FACTOR TFIID SUBUNIT 5"/>
    <property type="match status" value="1"/>
</dbReference>
<dbReference type="PANTHER" id="PTHR19879">
    <property type="entry name" value="TRANSCRIPTION INITIATION FACTOR TFIID"/>
    <property type="match status" value="1"/>
</dbReference>
<evidence type="ECO:0000313" key="4">
    <source>
        <dbReference type="Proteomes" id="UP001501391"/>
    </source>
</evidence>
<evidence type="ECO:0000256" key="2">
    <source>
        <dbReference type="SAM" id="Phobius"/>
    </source>
</evidence>
<feature type="transmembrane region" description="Helical" evidence="2">
    <location>
        <begin position="47"/>
        <end position="66"/>
    </location>
</feature>
<dbReference type="Gene3D" id="2.130.10.10">
    <property type="entry name" value="YVTN repeat-like/Quinoprotein amine dehydrogenase"/>
    <property type="match status" value="2"/>
</dbReference>
<dbReference type="PROSITE" id="PS50294">
    <property type="entry name" value="WD_REPEATS_REGION"/>
    <property type="match status" value="1"/>
</dbReference>
<dbReference type="SUPFAM" id="SSF101908">
    <property type="entry name" value="Putative isomerase YbhE"/>
    <property type="match status" value="1"/>
</dbReference>
<organism evidence="3 4">
    <name type="scientific">Streptomyces bangladeshensis</name>
    <dbReference type="NCBI Taxonomy" id="295352"/>
    <lineage>
        <taxon>Bacteria</taxon>
        <taxon>Bacillati</taxon>
        <taxon>Actinomycetota</taxon>
        <taxon>Actinomycetes</taxon>
        <taxon>Kitasatosporales</taxon>
        <taxon>Streptomycetaceae</taxon>
        <taxon>Streptomyces</taxon>
    </lineage>
</organism>
<comment type="caution">
    <text evidence="3">The sequence shown here is derived from an EMBL/GenBank/DDBJ whole genome shotgun (WGS) entry which is preliminary data.</text>
</comment>
<feature type="transmembrane region" description="Helical" evidence="2">
    <location>
        <begin position="473"/>
        <end position="495"/>
    </location>
</feature>
<keyword evidence="4" id="KW-1185">Reference proteome</keyword>